<dbReference type="RefSeq" id="WP_053983209.1">
    <property type="nucleotide sequence ID" value="NZ_JAQIFT010000046.1"/>
</dbReference>
<evidence type="ECO:0000313" key="1">
    <source>
        <dbReference type="EMBL" id="MDA3732311.1"/>
    </source>
</evidence>
<comment type="caution">
    <text evidence="1">The sequence shown here is derived from an EMBL/GenBank/DDBJ whole genome shotgun (WGS) entry which is preliminary data.</text>
</comment>
<name>A0AA42DPC0_9FIRM</name>
<proteinExistence type="predicted"/>
<keyword evidence="2" id="KW-1185">Reference proteome</keyword>
<evidence type="ECO:0000313" key="2">
    <source>
        <dbReference type="Proteomes" id="UP001169242"/>
    </source>
</evidence>
<dbReference type="Proteomes" id="UP001169242">
    <property type="component" value="Unassembled WGS sequence"/>
</dbReference>
<gene>
    <name evidence="1" type="ORF">PBV87_12520</name>
</gene>
<dbReference type="EMBL" id="JAQIFT010000046">
    <property type="protein sequence ID" value="MDA3732311.1"/>
    <property type="molecule type" value="Genomic_DNA"/>
</dbReference>
<dbReference type="InterPro" id="IPR025906">
    <property type="entry name" value="YjfB_motility"/>
</dbReference>
<sequence length="61" mass="6373">MDIAALSMALSQMNVGTQVGVAVTKLSMDMGEQTGQAMADMLKSMELSVNPNLGSTINVKL</sequence>
<accession>A0AA42DPC0</accession>
<reference evidence="1" key="1">
    <citation type="journal article" date="2023" name="Int. J. Syst. Evol. Microbiol.">
        <title>&lt;i&gt;Holtiella tumoricola&lt;/i&gt; gen. nov. sp. nov., isolated from a human clinical sample.</title>
        <authorList>
            <person name="Allen-Vercoe E."/>
            <person name="Daigneault M.C."/>
            <person name="Vancuren S.J."/>
            <person name="Cochrane K."/>
            <person name="O'Neal L.L."/>
            <person name="Sankaranarayanan K."/>
            <person name="Lawson P.A."/>
        </authorList>
    </citation>
    <scope>NUCLEOTIDE SEQUENCE</scope>
    <source>
        <strain evidence="1">CC70A</strain>
    </source>
</reference>
<dbReference type="AlphaFoldDB" id="A0AA42DPC0"/>
<protein>
    <submittedName>
        <fullName evidence="1">YjfB family protein</fullName>
    </submittedName>
</protein>
<dbReference type="Pfam" id="PF14070">
    <property type="entry name" value="YjfB_motility"/>
    <property type="match status" value="1"/>
</dbReference>
<organism evidence="1 2">
    <name type="scientific">Holtiella tumoricola</name>
    <dbReference type="NCBI Taxonomy" id="3018743"/>
    <lineage>
        <taxon>Bacteria</taxon>
        <taxon>Bacillati</taxon>
        <taxon>Bacillota</taxon>
        <taxon>Clostridia</taxon>
        <taxon>Lachnospirales</taxon>
        <taxon>Cellulosilyticaceae</taxon>
        <taxon>Holtiella</taxon>
    </lineage>
</organism>